<proteinExistence type="inferred from homology"/>
<feature type="compositionally biased region" description="Low complexity" evidence="6">
    <location>
        <begin position="373"/>
        <end position="389"/>
    </location>
</feature>
<evidence type="ECO:0000256" key="2">
    <source>
        <dbReference type="ARBA" id="ARBA00009773"/>
    </source>
</evidence>
<feature type="transmembrane region" description="Helical" evidence="7">
    <location>
        <begin position="285"/>
        <end position="305"/>
    </location>
</feature>
<organism evidence="8 9">
    <name type="scientific">Luteimonas wenzhouensis</name>
    <dbReference type="NCBI Taxonomy" id="2599615"/>
    <lineage>
        <taxon>Bacteria</taxon>
        <taxon>Pseudomonadati</taxon>
        <taxon>Pseudomonadota</taxon>
        <taxon>Gammaproteobacteria</taxon>
        <taxon>Lysobacterales</taxon>
        <taxon>Lysobacteraceae</taxon>
        <taxon>Luteimonas</taxon>
    </lineage>
</organism>
<dbReference type="PANTHER" id="PTHR21716:SF64">
    <property type="entry name" value="AI-2 TRANSPORT PROTEIN TQSA"/>
    <property type="match status" value="1"/>
</dbReference>
<evidence type="ECO:0000256" key="1">
    <source>
        <dbReference type="ARBA" id="ARBA00004141"/>
    </source>
</evidence>
<evidence type="ECO:0000313" key="8">
    <source>
        <dbReference type="EMBL" id="TWT18890.1"/>
    </source>
</evidence>
<feature type="transmembrane region" description="Helical" evidence="7">
    <location>
        <begin position="162"/>
        <end position="182"/>
    </location>
</feature>
<comment type="subcellular location">
    <subcellularLocation>
        <location evidence="1">Membrane</location>
        <topology evidence="1">Multi-pass membrane protein</topology>
    </subcellularLocation>
</comment>
<dbReference type="OrthoDB" id="5792512at2"/>
<reference evidence="8 9" key="1">
    <citation type="submission" date="2019-07" db="EMBL/GenBank/DDBJ databases">
        <title>Luteimonas sp. YD-1 nov., isolated from acidic soil.</title>
        <authorList>
            <person name="Zhou J."/>
        </authorList>
    </citation>
    <scope>NUCLEOTIDE SEQUENCE [LARGE SCALE GENOMIC DNA]</scope>
    <source>
        <strain evidence="8 9">YD-1</strain>
    </source>
</reference>
<evidence type="ECO:0000256" key="3">
    <source>
        <dbReference type="ARBA" id="ARBA00022692"/>
    </source>
</evidence>
<protein>
    <submittedName>
        <fullName evidence="8">AI-2E family transporter</fullName>
    </submittedName>
</protein>
<keyword evidence="3 7" id="KW-0812">Transmembrane</keyword>
<evidence type="ECO:0000256" key="7">
    <source>
        <dbReference type="SAM" id="Phobius"/>
    </source>
</evidence>
<dbReference type="InterPro" id="IPR002549">
    <property type="entry name" value="AI-2E-like"/>
</dbReference>
<gene>
    <name evidence="8" type="ORF">FQY79_09670</name>
</gene>
<dbReference type="GO" id="GO:0055085">
    <property type="term" value="P:transmembrane transport"/>
    <property type="evidence" value="ECO:0007669"/>
    <property type="project" value="TreeGrafter"/>
</dbReference>
<name>A0A5C5U0F0_9GAMM</name>
<dbReference type="GO" id="GO:0016020">
    <property type="term" value="C:membrane"/>
    <property type="evidence" value="ECO:0007669"/>
    <property type="project" value="UniProtKB-SubCell"/>
</dbReference>
<feature type="transmembrane region" description="Helical" evidence="7">
    <location>
        <begin position="223"/>
        <end position="242"/>
    </location>
</feature>
<feature type="transmembrane region" description="Helical" evidence="7">
    <location>
        <begin position="317"/>
        <end position="350"/>
    </location>
</feature>
<keyword evidence="9" id="KW-1185">Reference proteome</keyword>
<dbReference type="RefSeq" id="WP_146312710.1">
    <property type="nucleotide sequence ID" value="NZ_VOHE01000004.1"/>
</dbReference>
<keyword evidence="5 7" id="KW-0472">Membrane</keyword>
<dbReference type="PANTHER" id="PTHR21716">
    <property type="entry name" value="TRANSMEMBRANE PROTEIN"/>
    <property type="match status" value="1"/>
</dbReference>
<feature type="transmembrane region" description="Helical" evidence="7">
    <location>
        <begin position="23"/>
        <end position="48"/>
    </location>
</feature>
<dbReference type="Pfam" id="PF01594">
    <property type="entry name" value="AI-2E_transport"/>
    <property type="match status" value="1"/>
</dbReference>
<evidence type="ECO:0000256" key="5">
    <source>
        <dbReference type="ARBA" id="ARBA00023136"/>
    </source>
</evidence>
<feature type="transmembrane region" description="Helical" evidence="7">
    <location>
        <begin position="248"/>
        <end position="273"/>
    </location>
</feature>
<feature type="transmembrane region" description="Helical" evidence="7">
    <location>
        <begin position="68"/>
        <end position="89"/>
    </location>
</feature>
<evidence type="ECO:0000256" key="4">
    <source>
        <dbReference type="ARBA" id="ARBA00022989"/>
    </source>
</evidence>
<dbReference type="AlphaFoldDB" id="A0A5C5U0F0"/>
<comment type="similarity">
    <text evidence="2">Belongs to the autoinducer-2 exporter (AI-2E) (TC 2.A.86) family.</text>
</comment>
<accession>A0A5C5U0F0</accession>
<evidence type="ECO:0000313" key="9">
    <source>
        <dbReference type="Proteomes" id="UP000315949"/>
    </source>
</evidence>
<comment type="caution">
    <text evidence="8">The sequence shown here is derived from an EMBL/GenBank/DDBJ whole genome shotgun (WGS) entry which is preliminary data.</text>
</comment>
<feature type="region of interest" description="Disordered" evidence="6">
    <location>
        <begin position="368"/>
        <end position="397"/>
    </location>
</feature>
<dbReference type="Proteomes" id="UP000315949">
    <property type="component" value="Unassembled WGS sequence"/>
</dbReference>
<evidence type="ECO:0000256" key="6">
    <source>
        <dbReference type="SAM" id="MobiDB-lite"/>
    </source>
</evidence>
<keyword evidence="4 7" id="KW-1133">Transmembrane helix</keyword>
<dbReference type="EMBL" id="VOHE01000004">
    <property type="protein sequence ID" value="TWT18890.1"/>
    <property type="molecule type" value="Genomic_DNA"/>
</dbReference>
<sequence length="397" mass="42810">MDQAPLDANADIARFLRRLQWGLAGLAALWLVALLGPILTPFVLAALLGWLGDPLVDRLERAGRSRPVAVTLVFVLMLMLLVLVVLILVPMVERQVVTLIEALPQYRAWFMETALPWVEQRTGIEITTWLDPQRLFELARNHWTQAGGVATALFGYLSSSGFAFLAWIANLVLLPILTFYFLRDWDLLVERVAVMVPRDHVATVARLAKESDEVLGAFLRGQFIVMLALGAIYALGLTLVGLKLGLLIGIIAGLISFVPYLGAATGIVLAVLAALVQAQGFDLKLLVLVGVVFTVGQLIESYILTPRIVGDRIGLHPVAVIFAIMAGGQLFGFVGMLIALPVAAVGNVLLRFARERYTQSRLYAGDGPRIVLGEPRPAGEAAPGAQGDEAGPRDGGA</sequence>